<proteinExistence type="predicted"/>
<dbReference type="PANTHER" id="PTHR27003">
    <property type="entry name" value="OS07G0166700 PROTEIN"/>
    <property type="match status" value="1"/>
</dbReference>
<keyword evidence="1" id="KW-0808">Transferase</keyword>
<dbReference type="PANTHER" id="PTHR27003:SF361">
    <property type="entry name" value="PROTEIN KINASE DOMAIN-CONTAINING PROTEIN"/>
    <property type="match status" value="1"/>
</dbReference>
<protein>
    <submittedName>
        <fullName evidence="1">Serine-threonine/tyrosine-protein kinase catalytic domain-containing protein</fullName>
    </submittedName>
</protein>
<reference evidence="1" key="1">
    <citation type="journal article" date="2019" name="Sci. Rep.">
        <title>Draft genome of Tanacetum cinerariifolium, the natural source of mosquito coil.</title>
        <authorList>
            <person name="Yamashiro T."/>
            <person name="Shiraishi A."/>
            <person name="Satake H."/>
            <person name="Nakayama K."/>
        </authorList>
    </citation>
    <scope>NUCLEOTIDE SEQUENCE</scope>
</reference>
<dbReference type="GO" id="GO:0009506">
    <property type="term" value="C:plasmodesma"/>
    <property type="evidence" value="ECO:0007669"/>
    <property type="project" value="TreeGrafter"/>
</dbReference>
<accession>A0A699VLL5</accession>
<keyword evidence="1" id="KW-0418">Kinase</keyword>
<organism evidence="1">
    <name type="scientific">Tanacetum cinerariifolium</name>
    <name type="common">Dalmatian daisy</name>
    <name type="synonym">Chrysanthemum cinerariifolium</name>
    <dbReference type="NCBI Taxonomy" id="118510"/>
    <lineage>
        <taxon>Eukaryota</taxon>
        <taxon>Viridiplantae</taxon>
        <taxon>Streptophyta</taxon>
        <taxon>Embryophyta</taxon>
        <taxon>Tracheophyta</taxon>
        <taxon>Spermatophyta</taxon>
        <taxon>Magnoliopsida</taxon>
        <taxon>eudicotyledons</taxon>
        <taxon>Gunneridae</taxon>
        <taxon>Pentapetalae</taxon>
        <taxon>asterids</taxon>
        <taxon>campanulids</taxon>
        <taxon>Asterales</taxon>
        <taxon>Asteraceae</taxon>
        <taxon>Asteroideae</taxon>
        <taxon>Anthemideae</taxon>
        <taxon>Anthemidinae</taxon>
        <taxon>Tanacetum</taxon>
    </lineage>
</organism>
<dbReference type="AlphaFoldDB" id="A0A699VLL5"/>
<evidence type="ECO:0000313" key="1">
    <source>
        <dbReference type="EMBL" id="GFD32664.1"/>
    </source>
</evidence>
<dbReference type="EMBL" id="BKCJ011426901">
    <property type="protein sequence ID" value="GFD32664.1"/>
    <property type="molecule type" value="Genomic_DNA"/>
</dbReference>
<dbReference type="SUPFAM" id="SSF56112">
    <property type="entry name" value="Protein kinase-like (PK-like)"/>
    <property type="match status" value="1"/>
</dbReference>
<dbReference type="GO" id="GO:0005886">
    <property type="term" value="C:plasma membrane"/>
    <property type="evidence" value="ECO:0007669"/>
    <property type="project" value="TreeGrafter"/>
</dbReference>
<comment type="caution">
    <text evidence="1">The sequence shown here is derived from an EMBL/GenBank/DDBJ whole genome shotgun (WGS) entry which is preliminary data.</text>
</comment>
<dbReference type="GO" id="GO:0004714">
    <property type="term" value="F:transmembrane receptor protein tyrosine kinase activity"/>
    <property type="evidence" value="ECO:0007669"/>
    <property type="project" value="InterPro"/>
</dbReference>
<gene>
    <name evidence="1" type="ORF">Tci_904633</name>
</gene>
<name>A0A699VLL5_TANCI</name>
<dbReference type="Gene3D" id="1.10.510.10">
    <property type="entry name" value="Transferase(Phosphotransferase) domain 1"/>
    <property type="match status" value="1"/>
</dbReference>
<dbReference type="InterPro" id="IPR045272">
    <property type="entry name" value="ANXUR1/2-like"/>
</dbReference>
<sequence length="89" mass="10601">MVLFKVLCGRLCTIKGNDGILLSCPWAKEFYERKRLNEIVDPSLKEHLNSYSLNKFSKIAYRCLHYDRKQRPRMDLVVKELENLLKIKE</sequence>
<dbReference type="InterPro" id="IPR011009">
    <property type="entry name" value="Kinase-like_dom_sf"/>
</dbReference>